<dbReference type="CDD" id="cd13441">
    <property type="entry name" value="CamS_repeat_1"/>
    <property type="match status" value="1"/>
</dbReference>
<dbReference type="PROSITE" id="PS51257">
    <property type="entry name" value="PROKAR_LIPOPROTEIN"/>
    <property type="match status" value="1"/>
</dbReference>
<evidence type="ECO:0000256" key="1">
    <source>
        <dbReference type="SAM" id="SignalP"/>
    </source>
</evidence>
<dbReference type="OrthoDB" id="9795361at2"/>
<sequence length="375" mass="41713">MKKNKLFAIFLAVSFLTSGCVGLEELSEVTPNQPQSDNGNDTVKSTTNQLSNDFYRALITDGKYLPSQSRGATLSLNSGYNLRNFETGLLAISKKVFPTDQYFFREGQVIESATVYEWINRYSEDNPDGLNPATNGETDPAKYEPMYLAQVLEQDYMIQTENNYELGGISIGLAMNSVNPLVTDAAGIPATIPDDVLIQKGKEMANVILTRLRQNDGLKNVPIVFGIFKQEREDNIGGGVFLTEATSVEGTEVKNWSKLNEKIVILPLIKGDPTEESSSFENFKSQVQNFFPNLSGVTAKIHYTDDVPDKMVVTIMTQFYGESEIIAFAQHVTDVANKYLPKKINVEVRIMSVNGVEAFLLQDVNEGNFSYHVFD</sequence>
<accession>A0A1H9M5A3</accession>
<protein>
    <submittedName>
        <fullName evidence="2">Protein involved in sex pheromone biosynthesis</fullName>
    </submittedName>
</protein>
<dbReference type="Proteomes" id="UP000198556">
    <property type="component" value="Unassembled WGS sequence"/>
</dbReference>
<name>A0A1H9M5A3_9LACT</name>
<feature type="signal peptide" evidence="1">
    <location>
        <begin position="1"/>
        <end position="23"/>
    </location>
</feature>
<reference evidence="2 3" key="1">
    <citation type="submission" date="2016-10" db="EMBL/GenBank/DDBJ databases">
        <authorList>
            <person name="de Groot N.N."/>
        </authorList>
    </citation>
    <scope>NUCLEOTIDE SEQUENCE [LARGE SCALE GENOMIC DNA]</scope>
    <source>
        <strain evidence="2 3">DSM 15827</strain>
    </source>
</reference>
<proteinExistence type="predicted"/>
<dbReference type="Gene3D" id="3.10.570.10">
    <property type="entry name" value="sex pheromone staph- cam373 precursor domain"/>
    <property type="match status" value="1"/>
</dbReference>
<dbReference type="PIRSF" id="PIRSF012509">
    <property type="entry name" value="CamS"/>
    <property type="match status" value="1"/>
</dbReference>
<keyword evidence="1" id="KW-0732">Signal</keyword>
<dbReference type="AlphaFoldDB" id="A0A1H9M5A3"/>
<organism evidence="2 3">
    <name type="scientific">Granulicatella balaenopterae</name>
    <dbReference type="NCBI Taxonomy" id="137733"/>
    <lineage>
        <taxon>Bacteria</taxon>
        <taxon>Bacillati</taxon>
        <taxon>Bacillota</taxon>
        <taxon>Bacilli</taxon>
        <taxon>Lactobacillales</taxon>
        <taxon>Carnobacteriaceae</taxon>
        <taxon>Granulicatella</taxon>
    </lineage>
</organism>
<dbReference type="InterPro" id="IPR011426">
    <property type="entry name" value="CamS"/>
</dbReference>
<dbReference type="CDD" id="cd13440">
    <property type="entry name" value="CamS_repeat_2"/>
    <property type="match status" value="1"/>
</dbReference>
<dbReference type="STRING" id="137733.SAMN05421767_1246"/>
<dbReference type="RefSeq" id="WP_089746869.1">
    <property type="nucleotide sequence ID" value="NZ_FOGF01000024.1"/>
</dbReference>
<evidence type="ECO:0000313" key="3">
    <source>
        <dbReference type="Proteomes" id="UP000198556"/>
    </source>
</evidence>
<keyword evidence="3" id="KW-1185">Reference proteome</keyword>
<feature type="chain" id="PRO_5011783801" evidence="1">
    <location>
        <begin position="24"/>
        <end position="375"/>
    </location>
</feature>
<dbReference type="EMBL" id="FOGF01000024">
    <property type="protein sequence ID" value="SER18711.1"/>
    <property type="molecule type" value="Genomic_DNA"/>
</dbReference>
<evidence type="ECO:0000313" key="2">
    <source>
        <dbReference type="EMBL" id="SER18711.1"/>
    </source>
</evidence>
<gene>
    <name evidence="2" type="ORF">SAMN05421767_1246</name>
</gene>
<dbReference type="Pfam" id="PF07537">
    <property type="entry name" value="CamS"/>
    <property type="match status" value="1"/>
</dbReference>